<dbReference type="Proteomes" id="UP001595826">
    <property type="component" value="Unassembled WGS sequence"/>
</dbReference>
<reference evidence="2" key="1">
    <citation type="journal article" date="2019" name="Int. J. Syst. Evol. Microbiol.">
        <title>The Global Catalogue of Microorganisms (GCM) 10K type strain sequencing project: providing services to taxonomists for standard genome sequencing and annotation.</title>
        <authorList>
            <consortium name="The Broad Institute Genomics Platform"/>
            <consortium name="The Broad Institute Genome Sequencing Center for Infectious Disease"/>
            <person name="Wu L."/>
            <person name="Ma J."/>
        </authorList>
    </citation>
    <scope>NUCLEOTIDE SEQUENCE [LARGE SCALE GENOMIC DNA]</scope>
    <source>
        <strain evidence="2">CECT 8655</strain>
    </source>
</reference>
<gene>
    <name evidence="1" type="ORF">ACFOWD_00210</name>
</gene>
<dbReference type="EMBL" id="JBHSCY010000001">
    <property type="protein sequence ID" value="MFC4267312.1"/>
    <property type="molecule type" value="Genomic_DNA"/>
</dbReference>
<accession>A0ABV8R4C8</accession>
<evidence type="ECO:0000313" key="2">
    <source>
        <dbReference type="Proteomes" id="UP001595826"/>
    </source>
</evidence>
<evidence type="ECO:0000313" key="1">
    <source>
        <dbReference type="EMBL" id="MFC4267312.1"/>
    </source>
</evidence>
<name>A0ABV8R4C8_9FLAO</name>
<keyword evidence="2" id="KW-1185">Reference proteome</keyword>
<sequence>MNKRNLSPELIKEAKRHPNGWVYVLDKEFEGKEEVPAEFIRGAWKVNESGEITGEFEINPNYHGNKK</sequence>
<organism evidence="1 2">
    <name type="scientific">Polaribacter marinivivus</name>
    <dbReference type="NCBI Taxonomy" id="1524260"/>
    <lineage>
        <taxon>Bacteria</taxon>
        <taxon>Pseudomonadati</taxon>
        <taxon>Bacteroidota</taxon>
        <taxon>Flavobacteriia</taxon>
        <taxon>Flavobacteriales</taxon>
        <taxon>Flavobacteriaceae</taxon>
    </lineage>
</organism>
<proteinExistence type="predicted"/>
<dbReference type="RefSeq" id="WP_377407109.1">
    <property type="nucleotide sequence ID" value="NZ_JBHSCY010000001.1"/>
</dbReference>
<protein>
    <submittedName>
        <fullName evidence="1">Uncharacterized protein</fullName>
    </submittedName>
</protein>
<comment type="caution">
    <text evidence="1">The sequence shown here is derived from an EMBL/GenBank/DDBJ whole genome shotgun (WGS) entry which is preliminary data.</text>
</comment>